<evidence type="ECO:0000313" key="2">
    <source>
        <dbReference type="Proteomes" id="UP001575105"/>
    </source>
</evidence>
<dbReference type="Proteomes" id="UP001575105">
    <property type="component" value="Unassembled WGS sequence"/>
</dbReference>
<reference evidence="1 2" key="1">
    <citation type="submission" date="2024-08" db="EMBL/GenBank/DDBJ databases">
        <title>Whole-genome sequencing of halo(alkali)philic microorganisms from hypersaline lakes.</title>
        <authorList>
            <person name="Sorokin D.Y."/>
            <person name="Merkel A.Y."/>
            <person name="Messina E."/>
            <person name="Yakimov M."/>
        </authorList>
    </citation>
    <scope>NUCLEOTIDE SEQUENCE [LARGE SCALE GENOMIC DNA]</scope>
    <source>
        <strain evidence="1 2">AB-hyl4</strain>
    </source>
</reference>
<comment type="caution">
    <text evidence="1">The sequence shown here is derived from an EMBL/GenBank/DDBJ whole genome shotgun (WGS) entry which is preliminary data.</text>
</comment>
<dbReference type="Gene3D" id="2.60.120.260">
    <property type="entry name" value="Galactose-binding domain-like"/>
    <property type="match status" value="1"/>
</dbReference>
<protein>
    <submittedName>
        <fullName evidence="1">Uncharacterized protein</fullName>
    </submittedName>
</protein>
<dbReference type="SUPFAM" id="SSF49785">
    <property type="entry name" value="Galactose-binding domain-like"/>
    <property type="match status" value="1"/>
</dbReference>
<keyword evidence="2" id="KW-1185">Reference proteome</keyword>
<dbReference type="RefSeq" id="WP_425345241.1">
    <property type="nucleotide sequence ID" value="NZ_JBGUBD010000004.1"/>
</dbReference>
<organism evidence="1 2">
    <name type="scientific">Natronomicrosphaera hydrolytica</name>
    <dbReference type="NCBI Taxonomy" id="3242702"/>
    <lineage>
        <taxon>Bacteria</taxon>
        <taxon>Pseudomonadati</taxon>
        <taxon>Planctomycetota</taxon>
        <taxon>Phycisphaerae</taxon>
        <taxon>Phycisphaerales</taxon>
        <taxon>Phycisphaeraceae</taxon>
        <taxon>Natronomicrosphaera</taxon>
    </lineage>
</organism>
<gene>
    <name evidence="1" type="ORF">ACERK3_08420</name>
</gene>
<proteinExistence type="predicted"/>
<dbReference type="EMBL" id="JBGUBD010000004">
    <property type="protein sequence ID" value="MFA9478319.1"/>
    <property type="molecule type" value="Genomic_DNA"/>
</dbReference>
<dbReference type="InterPro" id="IPR008979">
    <property type="entry name" value="Galactose-bd-like_sf"/>
</dbReference>
<evidence type="ECO:0000313" key="1">
    <source>
        <dbReference type="EMBL" id="MFA9478319.1"/>
    </source>
</evidence>
<accession>A0ABV4U685</accession>
<name>A0ABV4U685_9BACT</name>
<sequence length="80" mass="9225">MMDAISETNPEAHVTPTLPVYYDDPDWWERPFAFDITPYVKWDEPNVITVLVNDFHLDGGIWKSVFLHLMGGPGMFSPEQ</sequence>